<dbReference type="Pfam" id="PF14058">
    <property type="entry name" value="PcfK"/>
    <property type="match status" value="1"/>
</dbReference>
<dbReference type="InterPro" id="IPR025624">
    <property type="entry name" value="PcfK"/>
</dbReference>
<dbReference type="EMBL" id="CP014504">
    <property type="protein sequence ID" value="AMQ00961.1"/>
    <property type="molecule type" value="Genomic_DNA"/>
</dbReference>
<name>A0A127VID9_9SPHI</name>
<dbReference type="KEGG" id="pcm:AY601_4110"/>
<organism evidence="1 2">
    <name type="scientific">Pedobacter cryoconitis</name>
    <dbReference type="NCBI Taxonomy" id="188932"/>
    <lineage>
        <taxon>Bacteria</taxon>
        <taxon>Pseudomonadati</taxon>
        <taxon>Bacteroidota</taxon>
        <taxon>Sphingobacteriia</taxon>
        <taxon>Sphingobacteriales</taxon>
        <taxon>Sphingobacteriaceae</taxon>
        <taxon>Pedobacter</taxon>
    </lineage>
</organism>
<keyword evidence="2" id="KW-1185">Reference proteome</keyword>
<evidence type="ECO:0000313" key="2">
    <source>
        <dbReference type="Proteomes" id="UP000071561"/>
    </source>
</evidence>
<sequence>MSVTPSGLIISTMKATDNFTKVINAHLHSLAEKDSLFFETLKKPNKNINDCIKYILNTVQKSGCNGFSDEEVFGMAVHYYDEDDIIPGSAINTKVVIKHNSEAIKQSFASDNIIRPVKKVIKKQDPINQPTLFG</sequence>
<evidence type="ECO:0000313" key="1">
    <source>
        <dbReference type="EMBL" id="AMQ00961.1"/>
    </source>
</evidence>
<evidence type="ECO:0008006" key="3">
    <source>
        <dbReference type="Google" id="ProtNLM"/>
    </source>
</evidence>
<dbReference type="Proteomes" id="UP000071561">
    <property type="component" value="Chromosome"/>
</dbReference>
<proteinExistence type="predicted"/>
<dbReference type="PATRIC" id="fig|188932.3.peg.4266"/>
<reference evidence="1 2" key="1">
    <citation type="submission" date="2016-03" db="EMBL/GenBank/DDBJ databases">
        <title>Complete genome sequence of Pedobacter cryoconitis PAMC 27485.</title>
        <authorList>
            <person name="Lee J."/>
            <person name="Kim O.-S."/>
        </authorList>
    </citation>
    <scope>NUCLEOTIDE SEQUENCE [LARGE SCALE GENOMIC DNA]</scope>
    <source>
        <strain evidence="1 2">PAMC 27485</strain>
    </source>
</reference>
<accession>A0A127VID9</accession>
<dbReference type="AlphaFoldDB" id="A0A127VID9"/>
<gene>
    <name evidence="1" type="ORF">AY601_4110</name>
</gene>
<protein>
    <recommendedName>
        <fullName evidence="3">PcfK-like protein</fullName>
    </recommendedName>
</protein>